<reference evidence="6" key="1">
    <citation type="submission" date="2025-08" db="UniProtKB">
        <authorList>
            <consortium name="RefSeq"/>
        </authorList>
    </citation>
    <scope>IDENTIFICATION</scope>
    <source>
        <tissue evidence="6">Whole sample</tissue>
    </source>
</reference>
<keyword evidence="4" id="KW-1133">Transmembrane helix</keyword>
<protein>
    <submittedName>
        <fullName evidence="6">Cytochrome P450 4A25-like</fullName>
    </submittedName>
</protein>
<dbReference type="GeneID" id="111137680"/>
<dbReference type="PANTHER" id="PTHR24291:SF201">
    <property type="entry name" value="CYTOCHROME P450, FAMILY 4, SUBFAMILY B, POLYPEPTIDE 7"/>
    <property type="match status" value="1"/>
</dbReference>
<comment type="cofactor">
    <cofactor evidence="2">
        <name>heme</name>
        <dbReference type="ChEBI" id="CHEBI:30413"/>
    </cofactor>
</comment>
<keyword evidence="2 3" id="KW-0408">Iron</keyword>
<dbReference type="InterPro" id="IPR036396">
    <property type="entry name" value="Cyt_P450_sf"/>
</dbReference>
<feature type="transmembrane region" description="Helical" evidence="4">
    <location>
        <begin position="63"/>
        <end position="83"/>
    </location>
</feature>
<dbReference type="PROSITE" id="PS00086">
    <property type="entry name" value="CYTOCHROME_P450"/>
    <property type="match status" value="1"/>
</dbReference>
<evidence type="ECO:0000256" key="4">
    <source>
        <dbReference type="SAM" id="Phobius"/>
    </source>
</evidence>
<keyword evidence="3" id="KW-0503">Monooxygenase</keyword>
<keyword evidence="5" id="KW-1185">Reference proteome</keyword>
<dbReference type="GO" id="GO:0016705">
    <property type="term" value="F:oxidoreductase activity, acting on paired donors, with incorporation or reduction of molecular oxygen"/>
    <property type="evidence" value="ECO:0007669"/>
    <property type="project" value="InterPro"/>
</dbReference>
<keyword evidence="4" id="KW-0812">Transmembrane</keyword>
<comment type="similarity">
    <text evidence="1 3">Belongs to the cytochrome P450 family.</text>
</comment>
<dbReference type="SUPFAM" id="SSF48264">
    <property type="entry name" value="Cytochrome P450"/>
    <property type="match status" value="1"/>
</dbReference>
<dbReference type="PRINTS" id="PR00385">
    <property type="entry name" value="P450"/>
</dbReference>
<keyword evidence="2 3" id="KW-0349">Heme</keyword>
<keyword evidence="2 3" id="KW-0479">Metal-binding</keyword>
<dbReference type="RefSeq" id="XP_022344969.1">
    <property type="nucleotide sequence ID" value="XM_022489261.1"/>
</dbReference>
<dbReference type="AlphaFoldDB" id="A0A8B8EY97"/>
<dbReference type="InterPro" id="IPR017972">
    <property type="entry name" value="Cyt_P450_CS"/>
</dbReference>
<sequence length="562" mass="64488">MTDGRTLTKTISGFSLRLSKRVTHWLLIWGLTYSRVTSLHTGLVNAVLTFARGQPGDFLGEPGAMILQTLVYGVVTFLLGVIVTQVYRYRQWMTLTSKVALLDSWHPIWGHLHVIRGMSDYFSLVDAKTRSTGAKITAAWMMFFYPVFAVCHPDTAKVLLKSSEPKSKYSLGAPYRASIPWLGDGLLISDGKKWERNRRLLTPAFHFDILRPYVQVYNDVTELFLEKLQRACDSGESLEIYGLVSLATLDTMLRCSLSYNGHVQEKGDSHPYVQAVRQLGHLAVQRTASPWQYPDVIFWLTPSGIDFKRKCDFVHDFADEIIASRRKSLEKDPSQLQKKKLDFLDILITAKDENGEGLSDMDIRAEVDTFLFEGHDTTASAISWAIYCLAKYPKEQEKVHQEVTSVLNGRAQLTWEDLGRLKYTSMFLKEVMRMYSPVPYISRYLTKPVNLNGVEIPKHFQVDILIHCINHHPDVWSDHDEFRPGRFEEDTRQDRDPYTYIPFSAGPRNCIGQHFALNEEKVMIGALTRRFRVELVEGHVYQEHPEVVMRAKYGIKVKVTPW</sequence>
<dbReference type="Proteomes" id="UP000694844">
    <property type="component" value="Chromosome 5"/>
</dbReference>
<feature type="transmembrane region" description="Helical" evidence="4">
    <location>
        <begin position="26"/>
        <end position="51"/>
    </location>
</feature>
<gene>
    <name evidence="6" type="primary">LOC111137680</name>
</gene>
<feature type="binding site" description="axial binding residue" evidence="2">
    <location>
        <position position="510"/>
    </location>
    <ligand>
        <name>heme</name>
        <dbReference type="ChEBI" id="CHEBI:30413"/>
    </ligand>
    <ligandPart>
        <name>Fe</name>
        <dbReference type="ChEBI" id="CHEBI:18248"/>
    </ligandPart>
</feature>
<keyword evidence="3" id="KW-0560">Oxidoreductase</keyword>
<evidence type="ECO:0000256" key="1">
    <source>
        <dbReference type="ARBA" id="ARBA00010617"/>
    </source>
</evidence>
<dbReference type="Pfam" id="PF00067">
    <property type="entry name" value="p450"/>
    <property type="match status" value="1"/>
</dbReference>
<dbReference type="KEGG" id="cvn:111137680"/>
<dbReference type="CDD" id="cd20659">
    <property type="entry name" value="CYP4B_4F-like"/>
    <property type="match status" value="1"/>
</dbReference>
<evidence type="ECO:0000313" key="6">
    <source>
        <dbReference type="RefSeq" id="XP_022344969.1"/>
    </source>
</evidence>
<name>A0A8B8EY97_CRAVI</name>
<dbReference type="GO" id="GO:0005506">
    <property type="term" value="F:iron ion binding"/>
    <property type="evidence" value="ECO:0007669"/>
    <property type="project" value="InterPro"/>
</dbReference>
<dbReference type="GO" id="GO:0020037">
    <property type="term" value="F:heme binding"/>
    <property type="evidence" value="ECO:0007669"/>
    <property type="project" value="InterPro"/>
</dbReference>
<evidence type="ECO:0000256" key="3">
    <source>
        <dbReference type="RuleBase" id="RU000461"/>
    </source>
</evidence>
<dbReference type="InterPro" id="IPR050196">
    <property type="entry name" value="Cytochrome_P450_Monoox"/>
</dbReference>
<proteinExistence type="inferred from homology"/>
<dbReference type="OrthoDB" id="1470350at2759"/>
<dbReference type="Gene3D" id="1.10.630.10">
    <property type="entry name" value="Cytochrome P450"/>
    <property type="match status" value="1"/>
</dbReference>
<evidence type="ECO:0000313" key="5">
    <source>
        <dbReference type="Proteomes" id="UP000694844"/>
    </source>
</evidence>
<keyword evidence="4" id="KW-0472">Membrane</keyword>
<dbReference type="PANTHER" id="PTHR24291">
    <property type="entry name" value="CYTOCHROME P450 FAMILY 4"/>
    <property type="match status" value="1"/>
</dbReference>
<dbReference type="InterPro" id="IPR002401">
    <property type="entry name" value="Cyt_P450_E_grp-I"/>
</dbReference>
<dbReference type="GO" id="GO:0004497">
    <property type="term" value="F:monooxygenase activity"/>
    <property type="evidence" value="ECO:0007669"/>
    <property type="project" value="UniProtKB-KW"/>
</dbReference>
<organism evidence="5 6">
    <name type="scientific">Crassostrea virginica</name>
    <name type="common">Eastern oyster</name>
    <dbReference type="NCBI Taxonomy" id="6565"/>
    <lineage>
        <taxon>Eukaryota</taxon>
        <taxon>Metazoa</taxon>
        <taxon>Spiralia</taxon>
        <taxon>Lophotrochozoa</taxon>
        <taxon>Mollusca</taxon>
        <taxon>Bivalvia</taxon>
        <taxon>Autobranchia</taxon>
        <taxon>Pteriomorphia</taxon>
        <taxon>Ostreida</taxon>
        <taxon>Ostreoidea</taxon>
        <taxon>Ostreidae</taxon>
        <taxon>Crassostrea</taxon>
    </lineage>
</organism>
<evidence type="ECO:0000256" key="2">
    <source>
        <dbReference type="PIRSR" id="PIRSR602401-1"/>
    </source>
</evidence>
<dbReference type="PRINTS" id="PR00463">
    <property type="entry name" value="EP450I"/>
</dbReference>
<dbReference type="InterPro" id="IPR001128">
    <property type="entry name" value="Cyt_P450"/>
</dbReference>
<accession>A0A8B8EY97</accession>